<dbReference type="AlphaFoldDB" id="A0A1G7DJI2"/>
<dbReference type="RefSeq" id="WP_090148788.1">
    <property type="nucleotide sequence ID" value="NZ_FNAN01000005.1"/>
</dbReference>
<dbReference type="Pfam" id="PF22014">
    <property type="entry name" value="DUF6932"/>
    <property type="match status" value="1"/>
</dbReference>
<protein>
    <submittedName>
        <fullName evidence="1">Uncharacterized protein</fullName>
    </submittedName>
</protein>
<accession>A0A1G7DJI2</accession>
<proteinExistence type="predicted"/>
<dbReference type="InterPro" id="IPR053860">
    <property type="entry name" value="DUF6932"/>
</dbReference>
<evidence type="ECO:0000313" key="1">
    <source>
        <dbReference type="EMBL" id="SDE50905.1"/>
    </source>
</evidence>
<reference evidence="2" key="1">
    <citation type="submission" date="2016-10" db="EMBL/GenBank/DDBJ databases">
        <authorList>
            <person name="Varghese N."/>
            <person name="Submissions S."/>
        </authorList>
    </citation>
    <scope>NUCLEOTIDE SEQUENCE [LARGE SCALE GENOMIC DNA]</scope>
    <source>
        <strain evidence="2">DSM 25329</strain>
    </source>
</reference>
<keyword evidence="2" id="KW-1185">Reference proteome</keyword>
<dbReference type="EMBL" id="FNAN01000005">
    <property type="protein sequence ID" value="SDE50905.1"/>
    <property type="molecule type" value="Genomic_DNA"/>
</dbReference>
<name>A0A1G7DJI2_9BACT</name>
<dbReference type="STRING" id="659014.SAMN04487996_105239"/>
<evidence type="ECO:0000313" key="2">
    <source>
        <dbReference type="Proteomes" id="UP000198748"/>
    </source>
</evidence>
<gene>
    <name evidence="1" type="ORF">SAMN04487996_105239</name>
</gene>
<organism evidence="1 2">
    <name type="scientific">Dyadobacter soli</name>
    <dbReference type="NCBI Taxonomy" id="659014"/>
    <lineage>
        <taxon>Bacteria</taxon>
        <taxon>Pseudomonadati</taxon>
        <taxon>Bacteroidota</taxon>
        <taxon>Cytophagia</taxon>
        <taxon>Cytophagales</taxon>
        <taxon>Spirosomataceae</taxon>
        <taxon>Dyadobacter</taxon>
    </lineage>
</organism>
<dbReference type="Proteomes" id="UP000198748">
    <property type="component" value="Unassembled WGS sequence"/>
</dbReference>
<sequence>MEFDIQGNLKPYDIICTDWSTFKAEFVDAFPRSSTRRVIFENFSMYMEKLVAIIGKDFHQWIDGSFVTRKLNPGDIDFVTFINAKTFSQNERVLNDLRAESQEKSLRLDGYFVKDFPRNHKRFVHSYLDSVQWMHDFVKDSRKGQSKGFIQLNY</sequence>